<dbReference type="EMBL" id="CM007900">
    <property type="protein sequence ID" value="OTG08831.1"/>
    <property type="molecule type" value="Genomic_DNA"/>
</dbReference>
<name>A0A251TFS9_HELAN</name>
<dbReference type="InParanoid" id="A0A251TFS9"/>
<organism evidence="3 4">
    <name type="scientific">Helianthus annuus</name>
    <name type="common">Common sunflower</name>
    <dbReference type="NCBI Taxonomy" id="4232"/>
    <lineage>
        <taxon>Eukaryota</taxon>
        <taxon>Viridiplantae</taxon>
        <taxon>Streptophyta</taxon>
        <taxon>Embryophyta</taxon>
        <taxon>Tracheophyta</taxon>
        <taxon>Spermatophyta</taxon>
        <taxon>Magnoliopsida</taxon>
        <taxon>eudicotyledons</taxon>
        <taxon>Gunneridae</taxon>
        <taxon>Pentapetalae</taxon>
        <taxon>asterids</taxon>
        <taxon>campanulids</taxon>
        <taxon>Asterales</taxon>
        <taxon>Asteraceae</taxon>
        <taxon>Asteroideae</taxon>
        <taxon>Heliantheae alliance</taxon>
        <taxon>Heliantheae</taxon>
        <taxon>Helianthus</taxon>
    </lineage>
</organism>
<accession>A0A251TFS9</accession>
<keyword evidence="4" id="KW-1185">Reference proteome</keyword>
<reference evidence="3" key="2">
    <citation type="submission" date="2017-02" db="EMBL/GenBank/DDBJ databases">
        <title>Sunflower complete genome.</title>
        <authorList>
            <person name="Langlade N."/>
            <person name="Munos S."/>
        </authorList>
    </citation>
    <scope>NUCLEOTIDE SEQUENCE [LARGE SCALE GENOMIC DNA]</scope>
    <source>
        <tissue evidence="3">Leaves</tissue>
    </source>
</reference>
<feature type="transmembrane region" description="Helical" evidence="1">
    <location>
        <begin position="12"/>
        <end position="34"/>
    </location>
</feature>
<proteinExistence type="predicted"/>
<dbReference type="AlphaFoldDB" id="A0A251TFS9"/>
<evidence type="ECO:0000313" key="4">
    <source>
        <dbReference type="Proteomes" id="UP000215914"/>
    </source>
</evidence>
<keyword evidence="1" id="KW-1133">Transmembrane helix</keyword>
<reference evidence="2" key="3">
    <citation type="submission" date="2020-06" db="EMBL/GenBank/DDBJ databases">
        <title>Helianthus annuus Genome sequencing and assembly Release 2.</title>
        <authorList>
            <person name="Gouzy J."/>
            <person name="Langlade N."/>
            <person name="Munos S."/>
        </authorList>
    </citation>
    <scope>NUCLEOTIDE SEQUENCE</scope>
    <source>
        <tissue evidence="2">Leaves</tissue>
    </source>
</reference>
<protein>
    <submittedName>
        <fullName evidence="3">Uncharacterized protein</fullName>
    </submittedName>
</protein>
<evidence type="ECO:0000313" key="3">
    <source>
        <dbReference type="EMBL" id="OTG08831.1"/>
    </source>
</evidence>
<keyword evidence="1" id="KW-0472">Membrane</keyword>
<dbReference type="Proteomes" id="UP000215914">
    <property type="component" value="Chromosome 11"/>
</dbReference>
<sequence>MATAAASGGRPFLPLTVLSLFYLFLSLDSFLSLARNNHPTPPPQRRHLWGSATIVVRRHRRWWPAAFSLLLLSLSFPDLSHSLVLDGCVYKVVQDGGVCLPV</sequence>
<dbReference type="EMBL" id="MNCJ02000326">
    <property type="protein sequence ID" value="KAF5783616.1"/>
    <property type="molecule type" value="Genomic_DNA"/>
</dbReference>
<evidence type="ECO:0000256" key="1">
    <source>
        <dbReference type="SAM" id="Phobius"/>
    </source>
</evidence>
<gene>
    <name evidence="3" type="ORF">HannXRQ_Chr11g0346071</name>
    <name evidence="2" type="ORF">HanXRQr2_Chr11g0510021</name>
</gene>
<dbReference type="Gramene" id="mRNA:HanXRQr2_Chr11g0510021">
    <property type="protein sequence ID" value="mRNA:HanXRQr2_Chr11g0510021"/>
    <property type="gene ID" value="HanXRQr2_Chr11g0510021"/>
</dbReference>
<evidence type="ECO:0000313" key="2">
    <source>
        <dbReference type="EMBL" id="KAF5783616.1"/>
    </source>
</evidence>
<keyword evidence="1" id="KW-0812">Transmembrane</keyword>
<reference evidence="2 4" key="1">
    <citation type="journal article" date="2017" name="Nature">
        <title>The sunflower genome provides insights into oil metabolism, flowering and Asterid evolution.</title>
        <authorList>
            <person name="Badouin H."/>
            <person name="Gouzy J."/>
            <person name="Grassa C.J."/>
            <person name="Murat F."/>
            <person name="Staton S.E."/>
            <person name="Cottret L."/>
            <person name="Lelandais-Briere C."/>
            <person name="Owens G.L."/>
            <person name="Carrere S."/>
            <person name="Mayjonade B."/>
            <person name="Legrand L."/>
            <person name="Gill N."/>
            <person name="Kane N.C."/>
            <person name="Bowers J.E."/>
            <person name="Hubner S."/>
            <person name="Bellec A."/>
            <person name="Berard A."/>
            <person name="Berges H."/>
            <person name="Blanchet N."/>
            <person name="Boniface M.C."/>
            <person name="Brunel D."/>
            <person name="Catrice O."/>
            <person name="Chaidir N."/>
            <person name="Claudel C."/>
            <person name="Donnadieu C."/>
            <person name="Faraut T."/>
            <person name="Fievet G."/>
            <person name="Helmstetter N."/>
            <person name="King M."/>
            <person name="Knapp S.J."/>
            <person name="Lai Z."/>
            <person name="Le Paslier M.C."/>
            <person name="Lippi Y."/>
            <person name="Lorenzon L."/>
            <person name="Mandel J.R."/>
            <person name="Marage G."/>
            <person name="Marchand G."/>
            <person name="Marquand E."/>
            <person name="Bret-Mestries E."/>
            <person name="Morien E."/>
            <person name="Nambeesan S."/>
            <person name="Nguyen T."/>
            <person name="Pegot-Espagnet P."/>
            <person name="Pouilly N."/>
            <person name="Raftis F."/>
            <person name="Sallet E."/>
            <person name="Schiex T."/>
            <person name="Thomas J."/>
            <person name="Vandecasteele C."/>
            <person name="Vares D."/>
            <person name="Vear F."/>
            <person name="Vautrin S."/>
            <person name="Crespi M."/>
            <person name="Mangin B."/>
            <person name="Burke J.M."/>
            <person name="Salse J."/>
            <person name="Munos S."/>
            <person name="Vincourt P."/>
            <person name="Rieseberg L.H."/>
            <person name="Langlade N.B."/>
        </authorList>
    </citation>
    <scope>NUCLEOTIDE SEQUENCE [LARGE SCALE GENOMIC DNA]</scope>
    <source>
        <strain evidence="4">cv. SF193</strain>
        <tissue evidence="2">Leaves</tissue>
    </source>
</reference>